<dbReference type="VEuPathDB" id="FungiDB:EYZ11_008598"/>
<reference evidence="2 3" key="1">
    <citation type="submission" date="2019-03" db="EMBL/GenBank/DDBJ databases">
        <title>The genome sequence of a newly discovered highly antifungal drug resistant Aspergillus species, Aspergillus tanneri NIH 1004.</title>
        <authorList>
            <person name="Mounaud S."/>
            <person name="Singh I."/>
            <person name="Joardar V."/>
            <person name="Pakala S."/>
            <person name="Pakala S."/>
            <person name="Venepally P."/>
            <person name="Hoover J."/>
            <person name="Nierman W."/>
            <person name="Chung J."/>
            <person name="Losada L."/>
        </authorList>
    </citation>
    <scope>NUCLEOTIDE SEQUENCE [LARGE SCALE GENOMIC DNA]</scope>
    <source>
        <strain evidence="2 3">NIH1004</strain>
    </source>
</reference>
<keyword evidence="3" id="KW-1185">Reference proteome</keyword>
<accession>A0A4S3JA26</accession>
<feature type="compositionally biased region" description="Basic and acidic residues" evidence="1">
    <location>
        <begin position="15"/>
        <end position="56"/>
    </location>
</feature>
<sequence length="92" mass="10418">MLPETISAGDIDANGLREEEKLIDKRNLPKNAKPRDQCDYGHPEDHNQQDSGHRDYPCSMIAVGDWKERPTMTPASPKRDQMLETGVDQDGR</sequence>
<dbReference type="Proteomes" id="UP000308092">
    <property type="component" value="Unassembled WGS sequence"/>
</dbReference>
<feature type="region of interest" description="Disordered" evidence="1">
    <location>
        <begin position="1"/>
        <end position="92"/>
    </location>
</feature>
<name>A0A4S3JA26_9EURO</name>
<organism evidence="2 3">
    <name type="scientific">Aspergillus tanneri</name>
    <dbReference type="NCBI Taxonomy" id="1220188"/>
    <lineage>
        <taxon>Eukaryota</taxon>
        <taxon>Fungi</taxon>
        <taxon>Dikarya</taxon>
        <taxon>Ascomycota</taxon>
        <taxon>Pezizomycotina</taxon>
        <taxon>Eurotiomycetes</taxon>
        <taxon>Eurotiomycetidae</taxon>
        <taxon>Eurotiales</taxon>
        <taxon>Aspergillaceae</taxon>
        <taxon>Aspergillus</taxon>
        <taxon>Aspergillus subgen. Circumdati</taxon>
    </lineage>
</organism>
<dbReference type="EMBL" id="SOSA01000371">
    <property type="protein sequence ID" value="THC91943.1"/>
    <property type="molecule type" value="Genomic_DNA"/>
</dbReference>
<proteinExistence type="predicted"/>
<dbReference type="AlphaFoldDB" id="A0A4S3JA26"/>
<evidence type="ECO:0000313" key="3">
    <source>
        <dbReference type="Proteomes" id="UP000308092"/>
    </source>
</evidence>
<evidence type="ECO:0000256" key="1">
    <source>
        <dbReference type="SAM" id="MobiDB-lite"/>
    </source>
</evidence>
<comment type="caution">
    <text evidence="2">The sequence shown here is derived from an EMBL/GenBank/DDBJ whole genome shotgun (WGS) entry which is preliminary data.</text>
</comment>
<gene>
    <name evidence="2" type="ORF">EYZ11_008598</name>
</gene>
<evidence type="ECO:0000313" key="2">
    <source>
        <dbReference type="EMBL" id="THC91943.1"/>
    </source>
</evidence>
<protein>
    <submittedName>
        <fullName evidence="2">Uncharacterized protein</fullName>
    </submittedName>
</protein>